<accession>A0AC34G3V0</accession>
<dbReference type="Proteomes" id="UP000887579">
    <property type="component" value="Unplaced"/>
</dbReference>
<organism evidence="1 2">
    <name type="scientific">Panagrolaimus sp. ES5</name>
    <dbReference type="NCBI Taxonomy" id="591445"/>
    <lineage>
        <taxon>Eukaryota</taxon>
        <taxon>Metazoa</taxon>
        <taxon>Ecdysozoa</taxon>
        <taxon>Nematoda</taxon>
        <taxon>Chromadorea</taxon>
        <taxon>Rhabditida</taxon>
        <taxon>Tylenchina</taxon>
        <taxon>Panagrolaimomorpha</taxon>
        <taxon>Panagrolaimoidea</taxon>
        <taxon>Panagrolaimidae</taxon>
        <taxon>Panagrolaimus</taxon>
    </lineage>
</organism>
<sequence>MSTFMDTYVEDIDIENEIILNKDPNFIRAFGFYIDFESNQESETITWNIRDIERVANYKNEDCSVEYDKNEEELENCVDKIDDKKLTHVFIALYFIAGAELLLLIATLVALIIIIVLMNKKKSKNSSKNGDEANVTLLGHISTKAD</sequence>
<protein>
    <submittedName>
        <fullName evidence="2">Uncharacterized protein</fullName>
    </submittedName>
</protein>
<evidence type="ECO:0000313" key="1">
    <source>
        <dbReference type="Proteomes" id="UP000887579"/>
    </source>
</evidence>
<dbReference type="WBParaSite" id="ES5_v2.g24254.t1">
    <property type="protein sequence ID" value="ES5_v2.g24254.t1"/>
    <property type="gene ID" value="ES5_v2.g24254"/>
</dbReference>
<proteinExistence type="predicted"/>
<name>A0AC34G3V0_9BILA</name>
<reference evidence="2" key="1">
    <citation type="submission" date="2022-11" db="UniProtKB">
        <authorList>
            <consortium name="WormBaseParasite"/>
        </authorList>
    </citation>
    <scope>IDENTIFICATION</scope>
</reference>
<evidence type="ECO:0000313" key="2">
    <source>
        <dbReference type="WBParaSite" id="ES5_v2.g24254.t1"/>
    </source>
</evidence>